<dbReference type="Pfam" id="PF00452">
    <property type="entry name" value="Bcl-2"/>
    <property type="match status" value="1"/>
</dbReference>
<reference evidence="8" key="1">
    <citation type="submission" date="2021-12" db="EMBL/GenBank/DDBJ databases">
        <authorList>
            <person name="King R."/>
        </authorList>
    </citation>
    <scope>NUCLEOTIDE SEQUENCE</scope>
</reference>
<dbReference type="InterPro" id="IPR046371">
    <property type="entry name" value="Bcl-2_BH1-3"/>
</dbReference>
<evidence type="ECO:0000256" key="6">
    <source>
        <dbReference type="SAM" id="Phobius"/>
    </source>
</evidence>
<dbReference type="CDD" id="cd06845">
    <property type="entry name" value="Bcl-2_like"/>
    <property type="match status" value="1"/>
</dbReference>
<dbReference type="GO" id="GO:0008630">
    <property type="term" value="P:intrinsic apoptotic signaling pathway in response to DNA damage"/>
    <property type="evidence" value="ECO:0007669"/>
    <property type="project" value="TreeGrafter"/>
</dbReference>
<dbReference type="SUPFAM" id="SSF56854">
    <property type="entry name" value="Bcl-2 inhibitors of programmed cell death"/>
    <property type="match status" value="1"/>
</dbReference>
<proteinExistence type="inferred from homology"/>
<accession>A0A9P0B6H0</accession>
<dbReference type="InterPro" id="IPR026298">
    <property type="entry name" value="Bcl-2_fam"/>
</dbReference>
<feature type="transmembrane region" description="Helical" evidence="6">
    <location>
        <begin position="243"/>
        <end position="265"/>
    </location>
</feature>
<dbReference type="GO" id="GO:0051400">
    <property type="term" value="F:BH domain binding"/>
    <property type="evidence" value="ECO:0007669"/>
    <property type="project" value="TreeGrafter"/>
</dbReference>
<protein>
    <recommendedName>
        <fullName evidence="7">Bcl-2 Bcl-2 homology region 1-3 domain-containing protein</fullName>
    </recommendedName>
</protein>
<gene>
    <name evidence="8" type="ORF">MELIAE_LOCUS8272</name>
</gene>
<comment type="subcellular location">
    <subcellularLocation>
        <location evidence="1">Membrane</location>
        <topology evidence="1">Single-pass membrane protein</topology>
    </subcellularLocation>
</comment>
<evidence type="ECO:0000256" key="2">
    <source>
        <dbReference type="ARBA" id="ARBA00009458"/>
    </source>
</evidence>
<dbReference type="EMBL" id="OV121136">
    <property type="protein sequence ID" value="CAH0557581.1"/>
    <property type="molecule type" value="Genomic_DNA"/>
</dbReference>
<keyword evidence="5 6" id="KW-0472">Membrane</keyword>
<evidence type="ECO:0000256" key="1">
    <source>
        <dbReference type="ARBA" id="ARBA00004167"/>
    </source>
</evidence>
<feature type="domain" description="Bcl-2 Bcl-2 homology region 1-3" evidence="7">
    <location>
        <begin position="125"/>
        <end position="224"/>
    </location>
</feature>
<sequence>MEATFMTNGDRRLPSNYRSRRKLSIPVALSPNSNLDQIALRRRFSNVGDAVTRKLSTTIGWRGMGSGKPPEEVIAIGRAMCTLYVRSRLKRAGVFNRKLGLTRVRSAVGTLTGCGPVVREVFPCLSCACNELERTFPRLYSNITRHTGPALGGGISGIVLAFGHHILRSQPTWGKIVAVYSVAGGLAVDCVRQGHQDDLHLLLEDMTELLEDKMAIWVHANGGWSGLTSMCLDQDQEISVVEYLAIFGLVGAILLVAYFVVRFFVSFSLL</sequence>
<comment type="similarity">
    <text evidence="2">Belongs to the Bcl-2 family.</text>
</comment>
<keyword evidence="9" id="KW-1185">Reference proteome</keyword>
<dbReference type="OrthoDB" id="6021377at2759"/>
<dbReference type="Proteomes" id="UP001154078">
    <property type="component" value="Chromosome 5"/>
</dbReference>
<evidence type="ECO:0000259" key="7">
    <source>
        <dbReference type="SMART" id="SM00337"/>
    </source>
</evidence>
<dbReference type="GO" id="GO:0005741">
    <property type="term" value="C:mitochondrial outer membrane"/>
    <property type="evidence" value="ECO:0007669"/>
    <property type="project" value="TreeGrafter"/>
</dbReference>
<organism evidence="8 9">
    <name type="scientific">Brassicogethes aeneus</name>
    <name type="common">Rape pollen beetle</name>
    <name type="synonym">Meligethes aeneus</name>
    <dbReference type="NCBI Taxonomy" id="1431903"/>
    <lineage>
        <taxon>Eukaryota</taxon>
        <taxon>Metazoa</taxon>
        <taxon>Ecdysozoa</taxon>
        <taxon>Arthropoda</taxon>
        <taxon>Hexapoda</taxon>
        <taxon>Insecta</taxon>
        <taxon>Pterygota</taxon>
        <taxon>Neoptera</taxon>
        <taxon>Endopterygota</taxon>
        <taxon>Coleoptera</taxon>
        <taxon>Polyphaga</taxon>
        <taxon>Cucujiformia</taxon>
        <taxon>Nitidulidae</taxon>
        <taxon>Meligethinae</taxon>
        <taxon>Brassicogethes</taxon>
    </lineage>
</organism>
<dbReference type="PANTHER" id="PTHR11256">
    <property type="entry name" value="BCL-2 RELATED"/>
    <property type="match status" value="1"/>
</dbReference>
<name>A0A9P0B6H0_BRAAE</name>
<evidence type="ECO:0000256" key="3">
    <source>
        <dbReference type="ARBA" id="ARBA00022692"/>
    </source>
</evidence>
<dbReference type="PRINTS" id="PR01862">
    <property type="entry name" value="BCL2FAMILY"/>
</dbReference>
<evidence type="ECO:0000256" key="4">
    <source>
        <dbReference type="ARBA" id="ARBA00022989"/>
    </source>
</evidence>
<dbReference type="GO" id="GO:0097192">
    <property type="term" value="P:extrinsic apoptotic signaling pathway in absence of ligand"/>
    <property type="evidence" value="ECO:0007669"/>
    <property type="project" value="TreeGrafter"/>
</dbReference>
<evidence type="ECO:0000313" key="9">
    <source>
        <dbReference type="Proteomes" id="UP001154078"/>
    </source>
</evidence>
<evidence type="ECO:0000313" key="8">
    <source>
        <dbReference type="EMBL" id="CAH0557581.1"/>
    </source>
</evidence>
<dbReference type="InterPro" id="IPR036834">
    <property type="entry name" value="Bcl-2-like_sf"/>
</dbReference>
<evidence type="ECO:0000256" key="5">
    <source>
        <dbReference type="ARBA" id="ARBA00023136"/>
    </source>
</evidence>
<dbReference type="SMART" id="SM00337">
    <property type="entry name" value="BCL"/>
    <property type="match status" value="1"/>
</dbReference>
<dbReference type="GO" id="GO:0042981">
    <property type="term" value="P:regulation of apoptotic process"/>
    <property type="evidence" value="ECO:0007669"/>
    <property type="project" value="InterPro"/>
</dbReference>
<dbReference type="PANTHER" id="PTHR11256:SF48">
    <property type="entry name" value="BCL-2-RELATED OVARIAN KILLER PROTEIN"/>
    <property type="match status" value="1"/>
</dbReference>
<dbReference type="GO" id="GO:0001836">
    <property type="term" value="P:release of cytochrome c from mitochondria"/>
    <property type="evidence" value="ECO:0007669"/>
    <property type="project" value="TreeGrafter"/>
</dbReference>
<dbReference type="AlphaFoldDB" id="A0A9P0B6H0"/>
<keyword evidence="3 6" id="KW-0812">Transmembrane</keyword>
<dbReference type="Gene3D" id="1.10.437.10">
    <property type="entry name" value="Blc2-like"/>
    <property type="match status" value="1"/>
</dbReference>
<keyword evidence="4 6" id="KW-1133">Transmembrane helix</keyword>